<proteinExistence type="predicted"/>
<feature type="region of interest" description="Disordered" evidence="1">
    <location>
        <begin position="1"/>
        <end position="39"/>
    </location>
</feature>
<comment type="caution">
    <text evidence="3">The sequence shown here is derived from an EMBL/GenBank/DDBJ whole genome shotgun (WGS) entry which is preliminary data.</text>
</comment>
<name>A0AAV8V7U7_9CUCU</name>
<dbReference type="Gene3D" id="1.10.340.70">
    <property type="match status" value="1"/>
</dbReference>
<dbReference type="Pfam" id="PF17921">
    <property type="entry name" value="Integrase_H2C2"/>
    <property type="match status" value="1"/>
</dbReference>
<keyword evidence="4" id="KW-1185">Reference proteome</keyword>
<protein>
    <recommendedName>
        <fullName evidence="2">Integrase zinc-binding domain-containing protein</fullName>
    </recommendedName>
</protein>
<accession>A0AAV8V7U7</accession>
<evidence type="ECO:0000259" key="2">
    <source>
        <dbReference type="Pfam" id="PF17921"/>
    </source>
</evidence>
<feature type="domain" description="Integrase zinc-binding" evidence="2">
    <location>
        <begin position="82"/>
        <end position="124"/>
    </location>
</feature>
<evidence type="ECO:0000256" key="1">
    <source>
        <dbReference type="SAM" id="MobiDB-lite"/>
    </source>
</evidence>
<reference evidence="3 4" key="1">
    <citation type="journal article" date="2023" name="Insect Mol. Biol.">
        <title>Genome sequencing provides insights into the evolution of gene families encoding plant cell wall-degrading enzymes in longhorned beetles.</title>
        <authorList>
            <person name="Shin N.R."/>
            <person name="Okamura Y."/>
            <person name="Kirsch R."/>
            <person name="Pauchet Y."/>
        </authorList>
    </citation>
    <scope>NUCLEOTIDE SEQUENCE [LARGE SCALE GENOMIC DNA]</scope>
    <source>
        <strain evidence="3">EAD_L_NR</strain>
    </source>
</reference>
<dbReference type="AlphaFoldDB" id="A0AAV8V7U7"/>
<gene>
    <name evidence="3" type="ORF">NQ315_003340</name>
</gene>
<dbReference type="EMBL" id="JANEYG010000325">
    <property type="protein sequence ID" value="KAJ8910273.1"/>
    <property type="molecule type" value="Genomic_DNA"/>
</dbReference>
<evidence type="ECO:0000313" key="3">
    <source>
        <dbReference type="EMBL" id="KAJ8910273.1"/>
    </source>
</evidence>
<sequence length="239" mass="27358">MAFTKEQTSKNEIDEPEEWHTVTLTREQGEDPDVGDGAQWKIEGKERPTWQEISDRSSTFKGYWIAWQSPDGKEKNYQTVLPQKRVPEVLHAVHVSGIGGGHFGINKALDKVGERFYWLGSRSDGLSENSGQRKANQLGHLYSPNIPISLPICSTRVNRKDYPASVKLKLESDRMKTLDDLRVNTYGFQVGTKVWLYNPKRTRGKSPKLPLIRRKIAPCQLSSNSSKTKHFRKEYKDKN</sequence>
<dbReference type="InterPro" id="IPR041588">
    <property type="entry name" value="Integrase_H2C2"/>
</dbReference>
<organism evidence="3 4">
    <name type="scientific">Exocentrus adspersus</name>
    <dbReference type="NCBI Taxonomy" id="1586481"/>
    <lineage>
        <taxon>Eukaryota</taxon>
        <taxon>Metazoa</taxon>
        <taxon>Ecdysozoa</taxon>
        <taxon>Arthropoda</taxon>
        <taxon>Hexapoda</taxon>
        <taxon>Insecta</taxon>
        <taxon>Pterygota</taxon>
        <taxon>Neoptera</taxon>
        <taxon>Endopterygota</taxon>
        <taxon>Coleoptera</taxon>
        <taxon>Polyphaga</taxon>
        <taxon>Cucujiformia</taxon>
        <taxon>Chrysomeloidea</taxon>
        <taxon>Cerambycidae</taxon>
        <taxon>Lamiinae</taxon>
        <taxon>Acanthocinini</taxon>
        <taxon>Exocentrus</taxon>
    </lineage>
</organism>
<evidence type="ECO:0000313" key="4">
    <source>
        <dbReference type="Proteomes" id="UP001159042"/>
    </source>
</evidence>
<dbReference type="Proteomes" id="UP001159042">
    <property type="component" value="Unassembled WGS sequence"/>
</dbReference>